<sequence>MGAVFYNSRQYPPTLLLTADHADRVVSLHTMKLLVMMQYVLCTSLENSPQTIYNQVFRFIIVQEFSPDGKFIVTADCDFKIHVTMLPKKPIDGAHEIQSYCLGHTESLTGNAIVDCSISLTWFINFDMMCLLLLTLYSCHASIFTGRFVSCLAFAWTDIRMKVEIPQDTELVEPLDEACIWRQARGTTTETLGAENKVESMEKICFIFPCSKDLELNLAKSFMSEMGQCTTAYPYNQLLGALVLKNYERQDATLLSWNLMHRVD</sequence>
<comment type="subcellular location">
    <subcellularLocation>
        <location evidence="1">Nucleus</location>
    </subcellularLocation>
</comment>
<gene>
    <name evidence="5" type="ORF">LSALG_LOCUS5002</name>
</gene>
<dbReference type="InterPro" id="IPR028884">
    <property type="entry name" value="Trm82"/>
</dbReference>
<name>A0AA35YAQ6_LACSI</name>
<protein>
    <submittedName>
        <fullName evidence="5">Uncharacterized protein</fullName>
    </submittedName>
</protein>
<accession>A0AA35YAQ6</accession>
<evidence type="ECO:0000256" key="2">
    <source>
        <dbReference type="ARBA" id="ARBA00022574"/>
    </source>
</evidence>
<keyword evidence="3" id="KW-0677">Repeat</keyword>
<keyword evidence="2" id="KW-0853">WD repeat</keyword>
<dbReference type="AlphaFoldDB" id="A0AA35YAQ6"/>
<dbReference type="GO" id="GO:0006400">
    <property type="term" value="P:tRNA modification"/>
    <property type="evidence" value="ECO:0007669"/>
    <property type="project" value="TreeGrafter"/>
</dbReference>
<reference evidence="5" key="1">
    <citation type="submission" date="2023-04" db="EMBL/GenBank/DDBJ databases">
        <authorList>
            <person name="Vijverberg K."/>
            <person name="Xiong W."/>
            <person name="Schranz E."/>
        </authorList>
    </citation>
    <scope>NUCLEOTIDE SEQUENCE</scope>
</reference>
<evidence type="ECO:0000313" key="5">
    <source>
        <dbReference type="EMBL" id="CAI9264348.1"/>
    </source>
</evidence>
<keyword evidence="4" id="KW-0539">Nucleus</keyword>
<evidence type="ECO:0000256" key="4">
    <source>
        <dbReference type="ARBA" id="ARBA00023242"/>
    </source>
</evidence>
<dbReference type="EMBL" id="OX465086">
    <property type="protein sequence ID" value="CAI9264348.1"/>
    <property type="molecule type" value="Genomic_DNA"/>
</dbReference>
<organism evidence="5 6">
    <name type="scientific">Lactuca saligna</name>
    <name type="common">Willowleaf lettuce</name>
    <dbReference type="NCBI Taxonomy" id="75948"/>
    <lineage>
        <taxon>Eukaryota</taxon>
        <taxon>Viridiplantae</taxon>
        <taxon>Streptophyta</taxon>
        <taxon>Embryophyta</taxon>
        <taxon>Tracheophyta</taxon>
        <taxon>Spermatophyta</taxon>
        <taxon>Magnoliopsida</taxon>
        <taxon>eudicotyledons</taxon>
        <taxon>Gunneridae</taxon>
        <taxon>Pentapetalae</taxon>
        <taxon>asterids</taxon>
        <taxon>campanulids</taxon>
        <taxon>Asterales</taxon>
        <taxon>Asteraceae</taxon>
        <taxon>Cichorioideae</taxon>
        <taxon>Cichorieae</taxon>
        <taxon>Lactucinae</taxon>
        <taxon>Lactuca</taxon>
    </lineage>
</organism>
<dbReference type="GO" id="GO:0005829">
    <property type="term" value="C:cytosol"/>
    <property type="evidence" value="ECO:0007669"/>
    <property type="project" value="TreeGrafter"/>
</dbReference>
<dbReference type="GO" id="GO:0005634">
    <property type="term" value="C:nucleus"/>
    <property type="evidence" value="ECO:0007669"/>
    <property type="project" value="UniProtKB-SubCell"/>
</dbReference>
<keyword evidence="6" id="KW-1185">Reference proteome</keyword>
<dbReference type="PANTHER" id="PTHR16288">
    <property type="entry name" value="WD40 REPEAT PROTEIN 4"/>
    <property type="match status" value="1"/>
</dbReference>
<dbReference type="PANTHER" id="PTHR16288:SF0">
    <property type="entry name" value="TRNA (GUANINE-N(7)-)-METHYLTRANSFERASE NON-CATALYTIC SUBUNIT WDR4"/>
    <property type="match status" value="1"/>
</dbReference>
<evidence type="ECO:0000313" key="6">
    <source>
        <dbReference type="Proteomes" id="UP001177003"/>
    </source>
</evidence>
<dbReference type="GO" id="GO:0043527">
    <property type="term" value="C:tRNA methyltransferase complex"/>
    <property type="evidence" value="ECO:0007669"/>
    <property type="project" value="TreeGrafter"/>
</dbReference>
<dbReference type="GO" id="GO:0036265">
    <property type="term" value="P:RNA (guanine-N7)-methylation"/>
    <property type="evidence" value="ECO:0007669"/>
    <property type="project" value="InterPro"/>
</dbReference>
<evidence type="ECO:0000256" key="1">
    <source>
        <dbReference type="ARBA" id="ARBA00004123"/>
    </source>
</evidence>
<evidence type="ECO:0000256" key="3">
    <source>
        <dbReference type="ARBA" id="ARBA00022737"/>
    </source>
</evidence>
<dbReference type="Proteomes" id="UP001177003">
    <property type="component" value="Chromosome 0"/>
</dbReference>
<proteinExistence type="predicted"/>